<evidence type="ECO:0000256" key="3">
    <source>
        <dbReference type="ARBA" id="ARBA00009300"/>
    </source>
</evidence>
<feature type="transmembrane region" description="Helical" evidence="17">
    <location>
        <begin position="12"/>
        <end position="30"/>
    </location>
</feature>
<evidence type="ECO:0000256" key="15">
    <source>
        <dbReference type="ARBA" id="ARBA00049322"/>
    </source>
</evidence>
<comment type="catalytic activity">
    <reaction evidence="8">
        <text>13-octadecanoyloxy-octadecanoate + H2O = 13-hydroxy-octadecanoate + octadecanoate + H(+)</text>
        <dbReference type="Rhea" id="RHEA:52084"/>
        <dbReference type="ChEBI" id="CHEBI:15377"/>
        <dbReference type="ChEBI" id="CHEBI:15378"/>
        <dbReference type="ChEBI" id="CHEBI:25629"/>
        <dbReference type="ChEBI" id="CHEBI:136304"/>
        <dbReference type="ChEBI" id="CHEBI:136335"/>
    </reaction>
    <physiologicalReaction direction="left-to-right" evidence="8">
        <dbReference type="Rhea" id="RHEA:52085"/>
    </physiologicalReaction>
</comment>
<comment type="catalytic activity">
    <reaction evidence="12">
        <text>9-(9Z-octadecenoyloxy)-octadecanoate + H2O = 9-hydroxy-octadecanoate + (9Z)-octadecenoate + H(+)</text>
        <dbReference type="Rhea" id="RHEA:52048"/>
        <dbReference type="ChEBI" id="CHEBI:15377"/>
        <dbReference type="ChEBI" id="CHEBI:15378"/>
        <dbReference type="ChEBI" id="CHEBI:30823"/>
        <dbReference type="ChEBI" id="CHEBI:136282"/>
        <dbReference type="ChEBI" id="CHEBI:136286"/>
    </reaction>
    <physiologicalReaction direction="left-to-right" evidence="12">
        <dbReference type="Rhea" id="RHEA:52049"/>
    </physiologicalReaction>
</comment>
<comment type="catalytic activity">
    <reaction evidence="9">
        <text>9-hexadecanoyloxy-octadecanoate + H2O = 9-hydroxy-octadecanoate + hexadecanoate + H(+)</text>
        <dbReference type="Rhea" id="RHEA:52052"/>
        <dbReference type="ChEBI" id="CHEBI:7896"/>
        <dbReference type="ChEBI" id="CHEBI:15377"/>
        <dbReference type="ChEBI" id="CHEBI:15378"/>
        <dbReference type="ChEBI" id="CHEBI:83670"/>
        <dbReference type="ChEBI" id="CHEBI:136286"/>
    </reaction>
    <physiologicalReaction direction="left-to-right" evidence="9">
        <dbReference type="Rhea" id="RHEA:52053"/>
    </physiologicalReaction>
</comment>
<dbReference type="GO" id="GO:0016020">
    <property type="term" value="C:membrane"/>
    <property type="evidence" value="ECO:0007669"/>
    <property type="project" value="InterPro"/>
</dbReference>
<proteinExistence type="inferred from homology"/>
<accession>A0A8B8F8D1</accession>
<protein>
    <submittedName>
        <fullName evidence="19">Androgen-dependent TFPI-regulating protein-like</fullName>
    </submittedName>
</protein>
<keyword evidence="4 17" id="KW-0812">Transmembrane</keyword>
<dbReference type="InterPro" id="IPR006838">
    <property type="entry name" value="ADTRP_AIG1"/>
</dbReference>
<dbReference type="PANTHER" id="PTHR10989">
    <property type="entry name" value="ANDROGEN-INDUCED PROTEIN 1-RELATED"/>
    <property type="match status" value="1"/>
</dbReference>
<evidence type="ECO:0000256" key="10">
    <source>
        <dbReference type="ARBA" id="ARBA00048680"/>
    </source>
</evidence>
<comment type="catalytic activity">
    <reaction evidence="1">
        <text>9-(9Z-hexadecenoyloxy)-octadecanoate + H2O = (9Z)-hexadecenoate + 9-hydroxy-octadecanoate + H(+)</text>
        <dbReference type="Rhea" id="RHEA:52068"/>
        <dbReference type="ChEBI" id="CHEBI:15377"/>
        <dbReference type="ChEBI" id="CHEBI:15378"/>
        <dbReference type="ChEBI" id="CHEBI:32372"/>
        <dbReference type="ChEBI" id="CHEBI:136286"/>
        <dbReference type="ChEBI" id="CHEBI:136309"/>
    </reaction>
    <physiologicalReaction direction="left-to-right" evidence="1">
        <dbReference type="Rhea" id="RHEA:52069"/>
    </physiologicalReaction>
</comment>
<evidence type="ECO:0000256" key="1">
    <source>
        <dbReference type="ARBA" id="ARBA00000923"/>
    </source>
</evidence>
<evidence type="ECO:0000256" key="12">
    <source>
        <dbReference type="ARBA" id="ARBA00048800"/>
    </source>
</evidence>
<feature type="transmembrane region" description="Helical" evidence="17">
    <location>
        <begin position="92"/>
        <end position="113"/>
    </location>
</feature>
<dbReference type="GeneID" id="112680727"/>
<feature type="transmembrane region" description="Helical" evidence="17">
    <location>
        <begin position="50"/>
        <end position="71"/>
    </location>
</feature>
<feature type="transmembrane region" description="Helical" evidence="17">
    <location>
        <begin position="133"/>
        <end position="151"/>
    </location>
</feature>
<dbReference type="OrthoDB" id="1898221at2759"/>
<dbReference type="Pfam" id="PF04750">
    <property type="entry name" value="Far-17a_AIG1"/>
    <property type="match status" value="1"/>
</dbReference>
<evidence type="ECO:0000256" key="2">
    <source>
        <dbReference type="ARBA" id="ARBA00004127"/>
    </source>
</evidence>
<comment type="catalytic activity">
    <reaction evidence="13">
        <text>9-octadecanoyloxy-octadecanoate + H2O = 9-hydroxy-octadecanoate + octadecanoate + H(+)</text>
        <dbReference type="Rhea" id="RHEA:52096"/>
        <dbReference type="ChEBI" id="CHEBI:15377"/>
        <dbReference type="ChEBI" id="CHEBI:15378"/>
        <dbReference type="ChEBI" id="CHEBI:25629"/>
        <dbReference type="ChEBI" id="CHEBI:136286"/>
        <dbReference type="ChEBI" id="CHEBI:136373"/>
    </reaction>
    <physiologicalReaction direction="left-to-right" evidence="13">
        <dbReference type="Rhea" id="RHEA:52097"/>
    </physiologicalReaction>
</comment>
<evidence type="ECO:0000313" key="19">
    <source>
        <dbReference type="RefSeq" id="XP_025406695.1"/>
    </source>
</evidence>
<comment type="catalytic activity">
    <reaction evidence="7">
        <text>12-hexadecanoyloxy-octadecanoate + H2O = 12-hydroxyoctadecanoate + hexadecanoate + H(+)</text>
        <dbReference type="Rhea" id="RHEA:52056"/>
        <dbReference type="ChEBI" id="CHEBI:7896"/>
        <dbReference type="ChEBI" id="CHEBI:15377"/>
        <dbReference type="ChEBI" id="CHEBI:15378"/>
        <dbReference type="ChEBI" id="CHEBI:83677"/>
        <dbReference type="ChEBI" id="CHEBI:84201"/>
    </reaction>
    <physiologicalReaction direction="left-to-right" evidence="7">
        <dbReference type="Rhea" id="RHEA:52057"/>
    </physiologicalReaction>
</comment>
<comment type="catalytic activity">
    <reaction evidence="16">
        <text>12-(9Z-hexadecenoyloxy)-octadecanoate + H2O = 12-hydroxyoctadecanoate + (9Z)-hexadecenoate + H(+)</text>
        <dbReference type="Rhea" id="RHEA:52072"/>
        <dbReference type="ChEBI" id="CHEBI:15377"/>
        <dbReference type="ChEBI" id="CHEBI:15378"/>
        <dbReference type="ChEBI" id="CHEBI:32372"/>
        <dbReference type="ChEBI" id="CHEBI:84201"/>
        <dbReference type="ChEBI" id="CHEBI:136312"/>
    </reaction>
    <physiologicalReaction direction="left-to-right" evidence="16">
        <dbReference type="Rhea" id="RHEA:52073"/>
    </physiologicalReaction>
</comment>
<evidence type="ECO:0000256" key="13">
    <source>
        <dbReference type="ARBA" id="ARBA00049221"/>
    </source>
</evidence>
<evidence type="ECO:0000313" key="18">
    <source>
        <dbReference type="Proteomes" id="UP000694846"/>
    </source>
</evidence>
<evidence type="ECO:0000256" key="6">
    <source>
        <dbReference type="ARBA" id="ARBA00023136"/>
    </source>
</evidence>
<evidence type="ECO:0000256" key="16">
    <source>
        <dbReference type="ARBA" id="ARBA00049428"/>
    </source>
</evidence>
<keyword evidence="5 17" id="KW-1133">Transmembrane helix</keyword>
<evidence type="ECO:0000256" key="11">
    <source>
        <dbReference type="ARBA" id="ARBA00048701"/>
    </source>
</evidence>
<feature type="transmembrane region" description="Helical" evidence="17">
    <location>
        <begin position="202"/>
        <end position="219"/>
    </location>
</feature>
<dbReference type="GO" id="GO:0012505">
    <property type="term" value="C:endomembrane system"/>
    <property type="evidence" value="ECO:0007669"/>
    <property type="project" value="UniProtKB-SubCell"/>
</dbReference>
<dbReference type="Proteomes" id="UP000694846">
    <property type="component" value="Unplaced"/>
</dbReference>
<gene>
    <name evidence="19" type="primary">LOC112680727</name>
</gene>
<keyword evidence="6 17" id="KW-0472">Membrane</keyword>
<comment type="catalytic activity">
    <reaction evidence="15">
        <text>13-(9Z-hexadecenoyloxy)-octadecanoate + H2O = 13-hydroxy-octadecanoate + (9Z)-hexadecenoate + H(+)</text>
        <dbReference type="Rhea" id="RHEA:52076"/>
        <dbReference type="ChEBI" id="CHEBI:15377"/>
        <dbReference type="ChEBI" id="CHEBI:15378"/>
        <dbReference type="ChEBI" id="CHEBI:32372"/>
        <dbReference type="ChEBI" id="CHEBI:136304"/>
        <dbReference type="ChEBI" id="CHEBI:136315"/>
    </reaction>
    <physiologicalReaction direction="left-to-right" evidence="15">
        <dbReference type="Rhea" id="RHEA:52077"/>
    </physiologicalReaction>
</comment>
<dbReference type="RefSeq" id="XP_025406695.1">
    <property type="nucleotide sequence ID" value="XM_025550910.1"/>
</dbReference>
<dbReference type="AlphaFoldDB" id="A0A8B8F8D1"/>
<comment type="catalytic activity">
    <reaction evidence="14">
        <text>13-(9Z-octadecenoyloxy)-octadecanoate + H2O = 13-hydroxy-octadecanoate + (9Z)-octadecenoate + H(+)</text>
        <dbReference type="Rhea" id="RHEA:52064"/>
        <dbReference type="ChEBI" id="CHEBI:15377"/>
        <dbReference type="ChEBI" id="CHEBI:15378"/>
        <dbReference type="ChEBI" id="CHEBI:30823"/>
        <dbReference type="ChEBI" id="CHEBI:136303"/>
        <dbReference type="ChEBI" id="CHEBI:136304"/>
    </reaction>
    <physiologicalReaction direction="left-to-right" evidence="14">
        <dbReference type="Rhea" id="RHEA:52065"/>
    </physiologicalReaction>
</comment>
<evidence type="ECO:0000256" key="7">
    <source>
        <dbReference type="ARBA" id="ARBA00047368"/>
    </source>
</evidence>
<comment type="catalytic activity">
    <reaction evidence="10">
        <text>12-octadecanoyloxy-octadecanoate + H2O = 12-hydroxyoctadecanoate + octadecanoate + H(+)</text>
        <dbReference type="Rhea" id="RHEA:52080"/>
        <dbReference type="ChEBI" id="CHEBI:15377"/>
        <dbReference type="ChEBI" id="CHEBI:15378"/>
        <dbReference type="ChEBI" id="CHEBI:25629"/>
        <dbReference type="ChEBI" id="CHEBI:84201"/>
        <dbReference type="ChEBI" id="CHEBI:136330"/>
    </reaction>
    <physiologicalReaction direction="left-to-right" evidence="10">
        <dbReference type="Rhea" id="RHEA:52081"/>
    </physiologicalReaction>
</comment>
<keyword evidence="18" id="KW-1185">Reference proteome</keyword>
<name>A0A8B8F8D1_9HEMI</name>
<sequence>MTVAKTMNAINKGVHLFGAVLFTYSLYYYYTYVNIPAHLNPLDEAVGGKFKYLTFCNLVIQTFFYLFAVFIDQIAVYLCSTITSEFLKSCKHNFFAIFAFPLSMFIAVSFWPLWFTDKTLVMPMHYDIYFPTWLNHVTHAHIFIFAILEMITTYRIYPSRTIGLSSFIAFKVVYLIWINYIFYKSGMWVYPILAKLNLPLRVMFFTGTFLYAPFTYLVGEHINNVYWGANHSIKSKKLKDEKNA</sequence>
<evidence type="ECO:0000256" key="17">
    <source>
        <dbReference type="SAM" id="Phobius"/>
    </source>
</evidence>
<comment type="subcellular location">
    <subcellularLocation>
        <location evidence="2">Endomembrane system</location>
        <topology evidence="2">Multi-pass membrane protein</topology>
    </subcellularLocation>
</comment>
<comment type="similarity">
    <text evidence="3">Belongs to the AIG1 family.</text>
</comment>
<evidence type="ECO:0000256" key="14">
    <source>
        <dbReference type="ARBA" id="ARBA00049296"/>
    </source>
</evidence>
<dbReference type="PANTHER" id="PTHR10989:SF16">
    <property type="entry name" value="AT02829P-RELATED"/>
    <property type="match status" value="1"/>
</dbReference>
<evidence type="ECO:0000256" key="8">
    <source>
        <dbReference type="ARBA" id="ARBA00047427"/>
    </source>
</evidence>
<comment type="catalytic activity">
    <reaction evidence="11">
        <text>12-(9Z-octadecenoyloxy)-octadecanoate + H2O = 12-hydroxyoctadecanoate + (9Z)-octadecenoate + H(+)</text>
        <dbReference type="Rhea" id="RHEA:52060"/>
        <dbReference type="ChEBI" id="CHEBI:15377"/>
        <dbReference type="ChEBI" id="CHEBI:15378"/>
        <dbReference type="ChEBI" id="CHEBI:30823"/>
        <dbReference type="ChEBI" id="CHEBI:84201"/>
        <dbReference type="ChEBI" id="CHEBI:136302"/>
    </reaction>
    <physiologicalReaction direction="left-to-right" evidence="11">
        <dbReference type="Rhea" id="RHEA:52061"/>
    </physiologicalReaction>
</comment>
<evidence type="ECO:0000256" key="5">
    <source>
        <dbReference type="ARBA" id="ARBA00022989"/>
    </source>
</evidence>
<reference evidence="19" key="1">
    <citation type="submission" date="2025-08" db="UniProtKB">
        <authorList>
            <consortium name="RefSeq"/>
        </authorList>
    </citation>
    <scope>IDENTIFICATION</scope>
    <source>
        <tissue evidence="19">Whole body</tissue>
    </source>
</reference>
<evidence type="ECO:0000256" key="9">
    <source>
        <dbReference type="ARBA" id="ARBA00047863"/>
    </source>
</evidence>
<organism evidence="18 19">
    <name type="scientific">Sipha flava</name>
    <name type="common">yellow sugarcane aphid</name>
    <dbReference type="NCBI Taxonomy" id="143950"/>
    <lineage>
        <taxon>Eukaryota</taxon>
        <taxon>Metazoa</taxon>
        <taxon>Ecdysozoa</taxon>
        <taxon>Arthropoda</taxon>
        <taxon>Hexapoda</taxon>
        <taxon>Insecta</taxon>
        <taxon>Pterygota</taxon>
        <taxon>Neoptera</taxon>
        <taxon>Paraneoptera</taxon>
        <taxon>Hemiptera</taxon>
        <taxon>Sternorrhyncha</taxon>
        <taxon>Aphidomorpha</taxon>
        <taxon>Aphidoidea</taxon>
        <taxon>Aphididae</taxon>
        <taxon>Sipha</taxon>
    </lineage>
</organism>
<feature type="transmembrane region" description="Helical" evidence="17">
    <location>
        <begin position="163"/>
        <end position="182"/>
    </location>
</feature>
<evidence type="ECO:0000256" key="4">
    <source>
        <dbReference type="ARBA" id="ARBA00022692"/>
    </source>
</evidence>